<dbReference type="GO" id="GO:0008270">
    <property type="term" value="F:zinc ion binding"/>
    <property type="evidence" value="ECO:0007669"/>
    <property type="project" value="InterPro"/>
</dbReference>
<dbReference type="Gene3D" id="3.40.50.720">
    <property type="entry name" value="NAD(P)-binding Rossmann-like Domain"/>
    <property type="match status" value="1"/>
</dbReference>
<dbReference type="SUPFAM" id="SSF51735">
    <property type="entry name" value="NAD(P)-binding Rossmann-fold domains"/>
    <property type="match status" value="1"/>
</dbReference>
<evidence type="ECO:0000259" key="1">
    <source>
        <dbReference type="SMART" id="SM00829"/>
    </source>
</evidence>
<dbReference type="InterPro" id="IPR036291">
    <property type="entry name" value="NAD(P)-bd_dom_sf"/>
</dbReference>
<dbReference type="InterPro" id="IPR013154">
    <property type="entry name" value="ADH-like_N"/>
</dbReference>
<dbReference type="Pfam" id="PF13602">
    <property type="entry name" value="ADH_zinc_N_2"/>
    <property type="match status" value="1"/>
</dbReference>
<dbReference type="InterPro" id="IPR002364">
    <property type="entry name" value="Quin_OxRdtase/zeta-crystal_CS"/>
</dbReference>
<reference evidence="2" key="1">
    <citation type="journal article" date="2015" name="Environ. Microbiol.">
        <title>Pressure adaptation is linked to thermal adaptation in salt-saturated marine habitats.</title>
        <authorList>
            <consortium name="The MAMBA Consortium"/>
            <person name="Alcaide M."/>
            <person name="Stogios P.J."/>
            <person name="Lafraya A."/>
            <person name="Tchigvintsev A."/>
            <person name="Flick R."/>
            <person name="Bargiela R."/>
            <person name="Chernikova T.N."/>
            <person name="Reva O.N."/>
            <person name="Hai T."/>
            <person name="Leggewie C.C."/>
            <person name="Katzke N."/>
            <person name="La Cono V."/>
            <person name="Matesanz R."/>
            <person name="Jebbar M."/>
            <person name="Jaeger K.E."/>
            <person name="Yakimov M.M."/>
            <person name="Yakunin A.F."/>
            <person name="Golyshin P.N."/>
            <person name="Golyshina O.V."/>
            <person name="Savchenko A."/>
            <person name="Ferrer M."/>
        </authorList>
    </citation>
    <scope>NUCLEOTIDE SEQUENCE</scope>
</reference>
<dbReference type="Pfam" id="PF08240">
    <property type="entry name" value="ADH_N"/>
    <property type="match status" value="1"/>
</dbReference>
<feature type="domain" description="Enoyl reductase (ER)" evidence="1">
    <location>
        <begin position="10"/>
        <end position="314"/>
    </location>
</feature>
<dbReference type="PANTHER" id="PTHR44013:SF1">
    <property type="entry name" value="ZINC-TYPE ALCOHOL DEHYDROGENASE-LIKE PROTEIN C16A3.02C"/>
    <property type="match status" value="1"/>
</dbReference>
<dbReference type="CDD" id="cd08267">
    <property type="entry name" value="MDR1"/>
    <property type="match status" value="1"/>
</dbReference>
<dbReference type="InterPro" id="IPR011032">
    <property type="entry name" value="GroES-like_sf"/>
</dbReference>
<dbReference type="EMBL" id="KF831414">
    <property type="protein sequence ID" value="AJG37909.1"/>
    <property type="molecule type" value="Genomic_DNA"/>
</dbReference>
<dbReference type="PANTHER" id="PTHR44013">
    <property type="entry name" value="ZINC-TYPE ALCOHOL DEHYDROGENASE-LIKE PROTEIN C16A3.02C"/>
    <property type="match status" value="1"/>
</dbReference>
<protein>
    <submittedName>
        <fullName evidence="2">NADPH:quinone reductase</fullName>
    </submittedName>
</protein>
<dbReference type="SUPFAM" id="SSF50129">
    <property type="entry name" value="GroES-like"/>
    <property type="match status" value="1"/>
</dbReference>
<organism evidence="2">
    <name type="scientific">Firmicutes bacterium enrichment culture clone fosmid MGS-M1</name>
    <dbReference type="NCBI Taxonomy" id="1549348"/>
    <lineage>
        <taxon>Bacteria</taxon>
        <taxon>Bacillati</taxon>
        <taxon>Bacillota</taxon>
        <taxon>environmental samples</taxon>
    </lineage>
</organism>
<name>A0A0B5KBP5_9FIRM</name>
<dbReference type="GO" id="GO:0016491">
    <property type="term" value="F:oxidoreductase activity"/>
    <property type="evidence" value="ECO:0007669"/>
    <property type="project" value="InterPro"/>
</dbReference>
<evidence type="ECO:0000313" key="2">
    <source>
        <dbReference type="EMBL" id="AJG37909.1"/>
    </source>
</evidence>
<dbReference type="SMART" id="SM00829">
    <property type="entry name" value="PKS_ER"/>
    <property type="match status" value="1"/>
</dbReference>
<accession>A0A0B5KBP5</accession>
<proteinExistence type="predicted"/>
<dbReference type="Gene3D" id="3.90.180.10">
    <property type="entry name" value="Medium-chain alcohol dehydrogenases, catalytic domain"/>
    <property type="match status" value="1"/>
</dbReference>
<sequence length="322" mass="35751">MKAYISKKYGSPDHLKETMVTTPIPKDNEVLVKVIATSINSADAELLKGIFLIRLGSPFRVPHKILGSDVSGIVEAVGEAVKKFKIGDHVYADTSMAKFGSFAEYVCVSEDVLRIIPKNISLMEAGAIPSAAVLAYQGLHDLDLDSKKVLINGAGGGMGSFAIQIAKAFHAEVTAVDNTHKIDKMLELGADHALDYQKVDFTEQDITYDIILDCYGTRNMKKIKKSLKEDGKYILVGGKTKTILQAFLASRKKQKPIISVLMAKYNNQEYLDAIEELIQQKKVRPIIDDVYKFSNLVEAFHEYNKNTFFGKIVIVHDAYNKE</sequence>
<dbReference type="InterPro" id="IPR020843">
    <property type="entry name" value="ER"/>
</dbReference>
<dbReference type="InterPro" id="IPR052733">
    <property type="entry name" value="Chloroplast_QOR"/>
</dbReference>
<dbReference type="PROSITE" id="PS01162">
    <property type="entry name" value="QOR_ZETA_CRYSTAL"/>
    <property type="match status" value="1"/>
</dbReference>
<dbReference type="AlphaFoldDB" id="A0A0B5KBP5"/>